<dbReference type="EMBL" id="GL883328">
    <property type="protein sequence ID" value="EGF97104.1"/>
    <property type="molecule type" value="Genomic_DNA"/>
</dbReference>
<dbReference type="InParanoid" id="F4SE21"/>
<dbReference type="AlphaFoldDB" id="F4SE21"/>
<keyword evidence="2" id="KW-1185">Reference proteome</keyword>
<dbReference type="RefSeq" id="XP_007419624.1">
    <property type="nucleotide sequence ID" value="XM_007419562.1"/>
</dbReference>
<organism evidence="2">
    <name type="scientific">Melampsora larici-populina (strain 98AG31 / pathotype 3-4-7)</name>
    <name type="common">Poplar leaf rust fungus</name>
    <dbReference type="NCBI Taxonomy" id="747676"/>
    <lineage>
        <taxon>Eukaryota</taxon>
        <taxon>Fungi</taxon>
        <taxon>Dikarya</taxon>
        <taxon>Basidiomycota</taxon>
        <taxon>Pucciniomycotina</taxon>
        <taxon>Pucciniomycetes</taxon>
        <taxon>Pucciniales</taxon>
        <taxon>Melampsoraceae</taxon>
        <taxon>Melampsora</taxon>
    </lineage>
</organism>
<dbReference type="HOGENOM" id="CLU_3125427_0_0_1"/>
<evidence type="ECO:0000313" key="1">
    <source>
        <dbReference type="EMBL" id="EGF97104.1"/>
    </source>
</evidence>
<dbReference type="KEGG" id="mlr:MELLADRAFT_87942"/>
<accession>F4SE21</accession>
<gene>
    <name evidence="1" type="ORF">MELLADRAFT_87942</name>
</gene>
<name>F4SE21_MELLP</name>
<dbReference type="VEuPathDB" id="FungiDB:MELLADRAFT_87942"/>
<dbReference type="Proteomes" id="UP000001072">
    <property type="component" value="Unassembled WGS sequence"/>
</dbReference>
<dbReference type="GeneID" id="18934705"/>
<proteinExistence type="predicted"/>
<sequence>MPMNQYCTRNRLFLLPASSIASDCIRVFRVSKSIRLVLRSACRIKPPILR</sequence>
<reference evidence="2" key="1">
    <citation type="journal article" date="2011" name="Proc. Natl. Acad. Sci. U.S.A.">
        <title>Obligate biotrophy features unraveled by the genomic analysis of rust fungi.</title>
        <authorList>
            <person name="Duplessis S."/>
            <person name="Cuomo C.A."/>
            <person name="Lin Y.-C."/>
            <person name="Aerts A."/>
            <person name="Tisserant E."/>
            <person name="Veneault-Fourrey C."/>
            <person name="Joly D.L."/>
            <person name="Hacquard S."/>
            <person name="Amselem J."/>
            <person name="Cantarel B.L."/>
            <person name="Chiu R."/>
            <person name="Coutinho P.M."/>
            <person name="Feau N."/>
            <person name="Field M."/>
            <person name="Frey P."/>
            <person name="Gelhaye E."/>
            <person name="Goldberg J."/>
            <person name="Grabherr M.G."/>
            <person name="Kodira C.D."/>
            <person name="Kohler A."/>
            <person name="Kuees U."/>
            <person name="Lindquist E.A."/>
            <person name="Lucas S.M."/>
            <person name="Mago R."/>
            <person name="Mauceli E."/>
            <person name="Morin E."/>
            <person name="Murat C."/>
            <person name="Pangilinan J.L."/>
            <person name="Park R."/>
            <person name="Pearson M."/>
            <person name="Quesneville H."/>
            <person name="Rouhier N."/>
            <person name="Sakthikumar S."/>
            <person name="Salamov A.A."/>
            <person name="Schmutz J."/>
            <person name="Selles B."/>
            <person name="Shapiro H."/>
            <person name="Tanguay P."/>
            <person name="Tuskan G.A."/>
            <person name="Henrissat B."/>
            <person name="Van de Peer Y."/>
            <person name="Rouze P."/>
            <person name="Ellis J.G."/>
            <person name="Dodds P.N."/>
            <person name="Schein J.E."/>
            <person name="Zhong S."/>
            <person name="Hamelin R.C."/>
            <person name="Grigoriev I.V."/>
            <person name="Szabo L.J."/>
            <person name="Martin F."/>
        </authorList>
    </citation>
    <scope>NUCLEOTIDE SEQUENCE [LARGE SCALE GENOMIC DNA]</scope>
    <source>
        <strain evidence="2">98AG31 / pathotype 3-4-7</strain>
    </source>
</reference>
<evidence type="ECO:0000313" key="2">
    <source>
        <dbReference type="Proteomes" id="UP000001072"/>
    </source>
</evidence>
<protein>
    <submittedName>
        <fullName evidence="1">Uncharacterized protein</fullName>
    </submittedName>
</protein>